<keyword evidence="2" id="KW-0217">Developmental protein</keyword>
<keyword evidence="7" id="KW-0539">Nucleus</keyword>
<reference evidence="12" key="3">
    <citation type="submission" date="2020-12" db="UniProtKB">
        <authorList>
            <consortium name="EnsemblPlants"/>
        </authorList>
    </citation>
    <scope>IDENTIFICATION</scope>
</reference>
<keyword evidence="6" id="KW-0804">Transcription</keyword>
<evidence type="ECO:0000259" key="10">
    <source>
        <dbReference type="PROSITE" id="PS51294"/>
    </source>
</evidence>
<feature type="domain" description="Myb-like" evidence="9">
    <location>
        <begin position="64"/>
        <end position="114"/>
    </location>
</feature>
<dbReference type="GeneID" id="112284478"/>
<dbReference type="GO" id="GO:0003677">
    <property type="term" value="F:DNA binding"/>
    <property type="evidence" value="ECO:0007669"/>
    <property type="project" value="UniProtKB-KW"/>
</dbReference>
<keyword evidence="5" id="KW-0238">DNA-binding</keyword>
<evidence type="ECO:0000256" key="7">
    <source>
        <dbReference type="ARBA" id="ARBA00023242"/>
    </source>
</evidence>
<dbReference type="GO" id="GO:0000902">
    <property type="term" value="P:cell morphogenesis"/>
    <property type="evidence" value="ECO:0007669"/>
    <property type="project" value="UniProtKB-ARBA"/>
</dbReference>
<feature type="domain" description="HTH myb-type" evidence="10">
    <location>
        <begin position="11"/>
        <end position="63"/>
    </location>
</feature>
<evidence type="ECO:0000256" key="5">
    <source>
        <dbReference type="ARBA" id="ARBA00023125"/>
    </source>
</evidence>
<keyword evidence="13" id="KW-1185">Reference proteome</keyword>
<dbReference type="Pfam" id="PF00249">
    <property type="entry name" value="Myb_DNA-binding"/>
    <property type="match status" value="2"/>
</dbReference>
<accession>A0A2K1KCU7</accession>
<evidence type="ECO:0000256" key="6">
    <source>
        <dbReference type="ARBA" id="ARBA00023163"/>
    </source>
</evidence>
<sequence>MTRPPSCDAKQEGLKKGPWTPNEDQKLVAYIQNHGHGSWRSLPLNAGLQRCGKSCRLRWTNYLRPDIKRGRFSQDEDQMIIHLHAILGNRWSAIASHLPRRTDNEIKNYWNTHLKKRLLQIGIDPVSHESTTAEETMLDNIITGLRPVVSSSLTHMSQWDCARAEAEARLSRQSSLTSSTSELTQTSHQHQPLNLSTESNVNYQDESTNFMSSWKDLVTETLRPNFGEVELDKTPANPVDLRKFLQDWESSLQAPQSLPESYSADNSPIDVPDVASGTASEVASPPYSPNDLEGFCRIPGSSPIFPSPAQLTERLMASRHCNSLLLPPRTGLEGSNVFPTLQMTRNSQSLPAVGSSFNFSGLCGADTEHQFSPTSTLYNPDDSSYCSPCGNSDGISDSFNPLAQRFLLIHDNDQLPRANLVTHFPSEQSLWSLQQVDMVGALQPKPYFISELEVAASQKPRAPCFNASVSSMVNQVGLLNDIPIPHFEFLC</sequence>
<reference evidence="11 13" key="1">
    <citation type="journal article" date="2008" name="Science">
        <title>The Physcomitrella genome reveals evolutionary insights into the conquest of land by plants.</title>
        <authorList>
            <person name="Rensing S."/>
            <person name="Lang D."/>
            <person name="Zimmer A."/>
            <person name="Terry A."/>
            <person name="Salamov A."/>
            <person name="Shapiro H."/>
            <person name="Nishiyama T."/>
            <person name="Perroud P.-F."/>
            <person name="Lindquist E."/>
            <person name="Kamisugi Y."/>
            <person name="Tanahashi T."/>
            <person name="Sakakibara K."/>
            <person name="Fujita T."/>
            <person name="Oishi K."/>
            <person name="Shin-I T."/>
            <person name="Kuroki Y."/>
            <person name="Toyoda A."/>
            <person name="Suzuki Y."/>
            <person name="Hashimoto A."/>
            <person name="Yamaguchi K."/>
            <person name="Sugano A."/>
            <person name="Kohara Y."/>
            <person name="Fujiyama A."/>
            <person name="Anterola A."/>
            <person name="Aoki S."/>
            <person name="Ashton N."/>
            <person name="Barbazuk W.B."/>
            <person name="Barker E."/>
            <person name="Bennetzen J."/>
            <person name="Bezanilla M."/>
            <person name="Blankenship R."/>
            <person name="Cho S.H."/>
            <person name="Dutcher S."/>
            <person name="Estelle M."/>
            <person name="Fawcett J.A."/>
            <person name="Gundlach H."/>
            <person name="Hanada K."/>
            <person name="Heyl A."/>
            <person name="Hicks K.A."/>
            <person name="Hugh J."/>
            <person name="Lohr M."/>
            <person name="Mayer K."/>
            <person name="Melkozernov A."/>
            <person name="Murata T."/>
            <person name="Nelson D."/>
            <person name="Pils B."/>
            <person name="Prigge M."/>
            <person name="Reiss B."/>
            <person name="Renner T."/>
            <person name="Rombauts S."/>
            <person name="Rushton P."/>
            <person name="Sanderfoot A."/>
            <person name="Schween G."/>
            <person name="Shiu S.-H."/>
            <person name="Stueber K."/>
            <person name="Theodoulou F.L."/>
            <person name="Tu H."/>
            <person name="Van de Peer Y."/>
            <person name="Verrier P.J."/>
            <person name="Waters E."/>
            <person name="Wood A."/>
            <person name="Yang L."/>
            <person name="Cove D."/>
            <person name="Cuming A."/>
            <person name="Hasebe M."/>
            <person name="Lucas S."/>
            <person name="Mishler D.B."/>
            <person name="Reski R."/>
            <person name="Grigoriev I."/>
            <person name="Quatrano R.S."/>
            <person name="Boore J.L."/>
        </authorList>
    </citation>
    <scope>NUCLEOTIDE SEQUENCE [LARGE SCALE GENOMIC DNA]</scope>
    <source>
        <strain evidence="12 13">cv. Gransden 2004</strain>
    </source>
</reference>
<dbReference type="EMBL" id="ABEU02000007">
    <property type="protein sequence ID" value="PNR51569.1"/>
    <property type="molecule type" value="Genomic_DNA"/>
</dbReference>
<gene>
    <name evidence="12" type="primary">LOC112284478</name>
    <name evidence="11" type="ORF">PHYPA_010756</name>
</gene>
<dbReference type="GO" id="GO:0005634">
    <property type="term" value="C:nucleus"/>
    <property type="evidence" value="ECO:0007669"/>
    <property type="project" value="UniProtKB-SubCell"/>
</dbReference>
<evidence type="ECO:0000256" key="3">
    <source>
        <dbReference type="ARBA" id="ARBA00022737"/>
    </source>
</evidence>
<dbReference type="Gene3D" id="1.10.10.60">
    <property type="entry name" value="Homeodomain-like"/>
    <property type="match status" value="2"/>
</dbReference>
<dbReference type="OrthoDB" id="2143914at2759"/>
<dbReference type="PROSITE" id="PS50090">
    <property type="entry name" value="MYB_LIKE"/>
    <property type="match status" value="2"/>
</dbReference>
<dbReference type="FunFam" id="1.10.10.60:FF:000099">
    <property type="entry name" value="MYB transcription factor"/>
    <property type="match status" value="1"/>
</dbReference>
<dbReference type="SUPFAM" id="SSF46689">
    <property type="entry name" value="Homeodomain-like"/>
    <property type="match status" value="1"/>
</dbReference>
<feature type="domain" description="HTH myb-type" evidence="10">
    <location>
        <begin position="64"/>
        <end position="118"/>
    </location>
</feature>
<dbReference type="EnsemblPlants" id="Pp3c7_23450V3.1">
    <property type="protein sequence ID" value="Pp3c7_23450V3.1"/>
    <property type="gene ID" value="Pp3c7_23450"/>
</dbReference>
<dbReference type="Gramene" id="Pp3c7_23450V3.1">
    <property type="protein sequence ID" value="Pp3c7_23450V3.1"/>
    <property type="gene ID" value="Pp3c7_23450"/>
</dbReference>
<evidence type="ECO:0000256" key="2">
    <source>
        <dbReference type="ARBA" id="ARBA00022473"/>
    </source>
</evidence>
<dbReference type="InterPro" id="IPR017930">
    <property type="entry name" value="Myb_dom"/>
</dbReference>
<dbReference type="AlphaFoldDB" id="A0A2K1KCU7"/>
<dbReference type="FunFam" id="1.10.10.60:FF:000001">
    <property type="entry name" value="MYB-related transcription factor"/>
    <property type="match status" value="1"/>
</dbReference>
<dbReference type="InterPro" id="IPR009057">
    <property type="entry name" value="Homeodomain-like_sf"/>
</dbReference>
<evidence type="ECO:0000256" key="4">
    <source>
        <dbReference type="ARBA" id="ARBA00023015"/>
    </source>
</evidence>
<feature type="domain" description="Myb-like" evidence="9">
    <location>
        <begin position="11"/>
        <end position="63"/>
    </location>
</feature>
<comment type="subcellular location">
    <subcellularLocation>
        <location evidence="1">Nucleus</location>
    </subcellularLocation>
</comment>
<evidence type="ECO:0000313" key="12">
    <source>
        <dbReference type="EnsemblPlants" id="Pp3c7_23450V3.1"/>
    </source>
</evidence>
<dbReference type="SMART" id="SM00717">
    <property type="entry name" value="SANT"/>
    <property type="match status" value="2"/>
</dbReference>
<dbReference type="PANTHER" id="PTHR10641">
    <property type="entry name" value="MYB FAMILY TRANSCRIPTION FACTOR"/>
    <property type="match status" value="1"/>
</dbReference>
<protein>
    <submittedName>
        <fullName evidence="11 12">Uncharacterized protein</fullName>
    </submittedName>
</protein>
<proteinExistence type="predicted"/>
<keyword evidence="3" id="KW-0677">Repeat</keyword>
<keyword evidence="4" id="KW-0805">Transcription regulation</keyword>
<name>A0A2K1KCU7_PHYPA</name>
<evidence type="ECO:0000313" key="11">
    <source>
        <dbReference type="EMBL" id="PNR51569.1"/>
    </source>
</evidence>
<dbReference type="CDD" id="cd00167">
    <property type="entry name" value="SANT"/>
    <property type="match status" value="2"/>
</dbReference>
<reference evidence="11 13" key="2">
    <citation type="journal article" date="2018" name="Plant J.">
        <title>The Physcomitrella patens chromosome-scale assembly reveals moss genome structure and evolution.</title>
        <authorList>
            <person name="Lang D."/>
            <person name="Ullrich K.K."/>
            <person name="Murat F."/>
            <person name="Fuchs J."/>
            <person name="Jenkins J."/>
            <person name="Haas F.B."/>
            <person name="Piednoel M."/>
            <person name="Gundlach H."/>
            <person name="Van Bel M."/>
            <person name="Meyberg R."/>
            <person name="Vives C."/>
            <person name="Morata J."/>
            <person name="Symeonidi A."/>
            <person name="Hiss M."/>
            <person name="Muchero W."/>
            <person name="Kamisugi Y."/>
            <person name="Saleh O."/>
            <person name="Blanc G."/>
            <person name="Decker E.L."/>
            <person name="van Gessel N."/>
            <person name="Grimwood J."/>
            <person name="Hayes R.D."/>
            <person name="Graham S.W."/>
            <person name="Gunter L.E."/>
            <person name="McDaniel S.F."/>
            <person name="Hoernstein S.N.W."/>
            <person name="Larsson A."/>
            <person name="Li F.W."/>
            <person name="Perroud P.F."/>
            <person name="Phillips J."/>
            <person name="Ranjan P."/>
            <person name="Rokshar D.S."/>
            <person name="Rothfels C.J."/>
            <person name="Schneider L."/>
            <person name="Shu S."/>
            <person name="Stevenson D.W."/>
            <person name="Thummler F."/>
            <person name="Tillich M."/>
            <person name="Villarreal Aguilar J.C."/>
            <person name="Widiez T."/>
            <person name="Wong G.K."/>
            <person name="Wymore A."/>
            <person name="Zhang Y."/>
            <person name="Zimmer A.D."/>
            <person name="Quatrano R.S."/>
            <person name="Mayer K.F.X."/>
            <person name="Goodstein D."/>
            <person name="Casacuberta J.M."/>
            <person name="Vandepoele K."/>
            <person name="Reski R."/>
            <person name="Cuming A.C."/>
            <person name="Tuskan G.A."/>
            <person name="Maumus F."/>
            <person name="Salse J."/>
            <person name="Schmutz J."/>
            <person name="Rensing S.A."/>
        </authorList>
    </citation>
    <scope>NUCLEOTIDE SEQUENCE [LARGE SCALE GENOMIC DNA]</scope>
    <source>
        <strain evidence="12 13">cv. Gransden 2004</strain>
    </source>
</reference>
<dbReference type="PaxDb" id="3218-PP1S2_60V6.1"/>
<feature type="region of interest" description="Disordered" evidence="8">
    <location>
        <begin position="255"/>
        <end position="286"/>
    </location>
</feature>
<dbReference type="InterPro" id="IPR001005">
    <property type="entry name" value="SANT/Myb"/>
</dbReference>
<evidence type="ECO:0000256" key="8">
    <source>
        <dbReference type="SAM" id="MobiDB-lite"/>
    </source>
</evidence>
<dbReference type="InterPro" id="IPR015495">
    <property type="entry name" value="Myb_TF_plants"/>
</dbReference>
<dbReference type="GO" id="GO:1901957">
    <property type="term" value="P:regulation of cutin biosynthetic process"/>
    <property type="evidence" value="ECO:0007669"/>
    <property type="project" value="UniProtKB-ARBA"/>
</dbReference>
<dbReference type="PROSITE" id="PS51294">
    <property type="entry name" value="HTH_MYB"/>
    <property type="match status" value="2"/>
</dbReference>
<evidence type="ECO:0000259" key="9">
    <source>
        <dbReference type="PROSITE" id="PS50090"/>
    </source>
</evidence>
<dbReference type="Proteomes" id="UP000006727">
    <property type="component" value="Chromosome 7"/>
</dbReference>
<feature type="compositionally biased region" description="Polar residues" evidence="8">
    <location>
        <begin position="255"/>
        <end position="266"/>
    </location>
</feature>
<organism evidence="11">
    <name type="scientific">Physcomitrium patens</name>
    <name type="common">Spreading-leaved earth moss</name>
    <name type="synonym">Physcomitrella patens</name>
    <dbReference type="NCBI Taxonomy" id="3218"/>
    <lineage>
        <taxon>Eukaryota</taxon>
        <taxon>Viridiplantae</taxon>
        <taxon>Streptophyta</taxon>
        <taxon>Embryophyta</taxon>
        <taxon>Bryophyta</taxon>
        <taxon>Bryophytina</taxon>
        <taxon>Bryopsida</taxon>
        <taxon>Funariidae</taxon>
        <taxon>Funariales</taxon>
        <taxon>Funariaceae</taxon>
        <taxon>Physcomitrium</taxon>
    </lineage>
</organism>
<evidence type="ECO:0000256" key="1">
    <source>
        <dbReference type="ARBA" id="ARBA00004123"/>
    </source>
</evidence>
<feature type="compositionally biased region" description="Low complexity" evidence="8">
    <location>
        <begin position="171"/>
        <end position="191"/>
    </location>
</feature>
<feature type="region of interest" description="Disordered" evidence="8">
    <location>
        <begin position="170"/>
        <end position="198"/>
    </location>
</feature>
<dbReference type="RefSeq" id="XP_024380066.1">
    <property type="nucleotide sequence ID" value="XM_024524298.2"/>
</dbReference>
<dbReference type="PANTHER" id="PTHR10641:SF1387">
    <property type="entry name" value="OS08G0486300 PROTEIN"/>
    <property type="match status" value="1"/>
</dbReference>
<dbReference type="EnsemblPlants" id="Pp3c7_23450V3.2">
    <property type="protein sequence ID" value="Pp3c7_23450V3.2"/>
    <property type="gene ID" value="Pp3c7_23450"/>
</dbReference>
<evidence type="ECO:0000313" key="13">
    <source>
        <dbReference type="Proteomes" id="UP000006727"/>
    </source>
</evidence>
<dbReference type="Gramene" id="Pp3c7_23450V3.2">
    <property type="protein sequence ID" value="Pp3c7_23450V3.2"/>
    <property type="gene ID" value="Pp3c7_23450"/>
</dbReference>